<dbReference type="InterPro" id="IPR005119">
    <property type="entry name" value="LysR_subst-bd"/>
</dbReference>
<evidence type="ECO:0000313" key="6">
    <source>
        <dbReference type="EMBL" id="MBM3115107.1"/>
    </source>
</evidence>
<evidence type="ECO:0000256" key="4">
    <source>
        <dbReference type="ARBA" id="ARBA00023163"/>
    </source>
</evidence>
<dbReference type="PANTHER" id="PTHR30537">
    <property type="entry name" value="HTH-TYPE TRANSCRIPTIONAL REGULATOR"/>
    <property type="match status" value="1"/>
</dbReference>
<proteinExistence type="inferred from homology"/>
<keyword evidence="2" id="KW-0805">Transcription regulation</keyword>
<evidence type="ECO:0000259" key="5">
    <source>
        <dbReference type="PROSITE" id="PS50931"/>
    </source>
</evidence>
<keyword evidence="7" id="KW-1185">Reference proteome</keyword>
<evidence type="ECO:0000256" key="3">
    <source>
        <dbReference type="ARBA" id="ARBA00023125"/>
    </source>
</evidence>
<dbReference type="InterPro" id="IPR000847">
    <property type="entry name" value="LysR_HTH_N"/>
</dbReference>
<dbReference type="Pfam" id="PF00126">
    <property type="entry name" value="HTH_1"/>
    <property type="match status" value="1"/>
</dbReference>
<reference evidence="6 7" key="1">
    <citation type="submission" date="2021-01" db="EMBL/GenBank/DDBJ databases">
        <title>Draft Genome Sequence and Polyhydroxyalkanoate Biosynthetic Potential of Jeongeupia naejangsanensis Type Strain DSM 24253.</title>
        <authorList>
            <person name="Turrini P."/>
            <person name="Artuso I."/>
            <person name="Lugli G.A."/>
            <person name="Frangipani E."/>
            <person name="Ventura M."/>
            <person name="Visca P."/>
        </authorList>
    </citation>
    <scope>NUCLEOTIDE SEQUENCE [LARGE SCALE GENOMIC DNA]</scope>
    <source>
        <strain evidence="6 7">DSM 24253</strain>
    </source>
</reference>
<dbReference type="Pfam" id="PF03466">
    <property type="entry name" value="LysR_substrate"/>
    <property type="match status" value="1"/>
</dbReference>
<dbReference type="PRINTS" id="PR00039">
    <property type="entry name" value="HTHLYSR"/>
</dbReference>
<evidence type="ECO:0000313" key="7">
    <source>
        <dbReference type="Proteomes" id="UP000809431"/>
    </source>
</evidence>
<keyword evidence="3" id="KW-0238">DNA-binding</keyword>
<evidence type="ECO:0000256" key="2">
    <source>
        <dbReference type="ARBA" id="ARBA00023015"/>
    </source>
</evidence>
<dbReference type="SUPFAM" id="SSF46785">
    <property type="entry name" value="Winged helix' DNA-binding domain"/>
    <property type="match status" value="1"/>
</dbReference>
<dbReference type="EMBL" id="JAESND010000001">
    <property type="protein sequence ID" value="MBM3115107.1"/>
    <property type="molecule type" value="Genomic_DNA"/>
</dbReference>
<dbReference type="CDD" id="cd08432">
    <property type="entry name" value="PBP2_GcdR_TrpI_HvrB_AmpR_like"/>
    <property type="match status" value="1"/>
</dbReference>
<evidence type="ECO:0000256" key="1">
    <source>
        <dbReference type="ARBA" id="ARBA00009437"/>
    </source>
</evidence>
<gene>
    <name evidence="6" type="ORF">JMJ54_04625</name>
</gene>
<sequence>MARPLPPLDLLIGFEAAARRLSFSKAGEEIFLTQSAVSRQIRKLEEHLGLPLFERQHRALVLTEHGHVLFEVVSNALAQLSETVEGLKQKPHNREIAISTTTAFSALWLVPRLPRFSAQYPEVALHIDADNRMINLKQSEIDLAIRYCSAEQTPAESSVFLSGEEIFPVCSPALLRRNGRKLNCVDDLRHHTLLHLADPQNAWPWLQWSSWFRDAGSDLQVGDIGFRFSQLDQTIQAAVRGHGVALGSSPLVDHLLEEGVLVAPLAERVTSPRSFYLCQGERRDRMTTDFVSWLRTSMARSPAR</sequence>
<dbReference type="Gene3D" id="3.40.190.10">
    <property type="entry name" value="Periplasmic binding protein-like II"/>
    <property type="match status" value="2"/>
</dbReference>
<dbReference type="InterPro" id="IPR036390">
    <property type="entry name" value="WH_DNA-bd_sf"/>
</dbReference>
<dbReference type="PROSITE" id="PS50931">
    <property type="entry name" value="HTH_LYSR"/>
    <property type="match status" value="1"/>
</dbReference>
<dbReference type="SUPFAM" id="SSF53850">
    <property type="entry name" value="Periplasmic binding protein-like II"/>
    <property type="match status" value="1"/>
</dbReference>
<name>A0ABS2BHM5_9NEIS</name>
<dbReference type="Proteomes" id="UP000809431">
    <property type="component" value="Unassembled WGS sequence"/>
</dbReference>
<dbReference type="InterPro" id="IPR058163">
    <property type="entry name" value="LysR-type_TF_proteobact-type"/>
</dbReference>
<accession>A0ABS2BHM5</accession>
<comment type="caution">
    <text evidence="6">The sequence shown here is derived from an EMBL/GenBank/DDBJ whole genome shotgun (WGS) entry which is preliminary data.</text>
</comment>
<dbReference type="PANTHER" id="PTHR30537:SF26">
    <property type="entry name" value="GLYCINE CLEAVAGE SYSTEM TRANSCRIPTIONAL ACTIVATOR"/>
    <property type="match status" value="1"/>
</dbReference>
<comment type="similarity">
    <text evidence="1">Belongs to the LysR transcriptional regulatory family.</text>
</comment>
<dbReference type="Gene3D" id="1.10.10.10">
    <property type="entry name" value="Winged helix-like DNA-binding domain superfamily/Winged helix DNA-binding domain"/>
    <property type="match status" value="1"/>
</dbReference>
<feature type="domain" description="HTH lysR-type" evidence="5">
    <location>
        <begin position="6"/>
        <end position="63"/>
    </location>
</feature>
<dbReference type="InterPro" id="IPR036388">
    <property type="entry name" value="WH-like_DNA-bd_sf"/>
</dbReference>
<dbReference type="RefSeq" id="WP_203536753.1">
    <property type="nucleotide sequence ID" value="NZ_JAESND010000001.1"/>
</dbReference>
<organism evidence="6 7">
    <name type="scientific">Jeongeupia naejangsanensis</name>
    <dbReference type="NCBI Taxonomy" id="613195"/>
    <lineage>
        <taxon>Bacteria</taxon>
        <taxon>Pseudomonadati</taxon>
        <taxon>Pseudomonadota</taxon>
        <taxon>Betaproteobacteria</taxon>
        <taxon>Neisseriales</taxon>
        <taxon>Chitinibacteraceae</taxon>
        <taxon>Jeongeupia</taxon>
    </lineage>
</organism>
<protein>
    <submittedName>
        <fullName evidence="6">LysR family transcriptional regulator</fullName>
    </submittedName>
</protein>
<keyword evidence="4" id="KW-0804">Transcription</keyword>